<keyword evidence="1" id="KW-0812">Transmembrane</keyword>
<evidence type="ECO:0000313" key="3">
    <source>
        <dbReference type="Proteomes" id="UP001444661"/>
    </source>
</evidence>
<dbReference type="Proteomes" id="UP001444661">
    <property type="component" value="Unassembled WGS sequence"/>
</dbReference>
<evidence type="ECO:0000313" key="2">
    <source>
        <dbReference type="EMBL" id="KAK8039761.1"/>
    </source>
</evidence>
<feature type="transmembrane region" description="Helical" evidence="1">
    <location>
        <begin position="186"/>
        <end position="206"/>
    </location>
</feature>
<keyword evidence="3" id="KW-1185">Reference proteome</keyword>
<protein>
    <submittedName>
        <fullName evidence="2">Uncharacterized protein</fullName>
    </submittedName>
</protein>
<keyword evidence="1" id="KW-1133">Transmembrane helix</keyword>
<feature type="transmembrane region" description="Helical" evidence="1">
    <location>
        <begin position="156"/>
        <end position="174"/>
    </location>
</feature>
<sequence length="225" mass="24077">MNRTAAAARLRRTFSYPADEDTLSHDELLAQEALDEQEQEELIESLAAQNSARNSQFRLFLLALPILSTVPYLLSLVQPGKLNTIVAMLALTSLGSTTWMLHALPPGETGVPALDRWVKGISGQKGNAKRGRDSGGSSSASAMLGAIQRKSPLEVFMPYLNAGLCCVLVITGFVSKAHAPQQWGHVGLGNLPAVVYAVVLLAKMVMGSVDPETELGALKYNYKGA</sequence>
<gene>
    <name evidence="2" type="ORF">PG993_008172</name>
</gene>
<organism evidence="2 3">
    <name type="scientific">Apiospora rasikravindrae</name>
    <dbReference type="NCBI Taxonomy" id="990691"/>
    <lineage>
        <taxon>Eukaryota</taxon>
        <taxon>Fungi</taxon>
        <taxon>Dikarya</taxon>
        <taxon>Ascomycota</taxon>
        <taxon>Pezizomycotina</taxon>
        <taxon>Sordariomycetes</taxon>
        <taxon>Xylariomycetidae</taxon>
        <taxon>Amphisphaeriales</taxon>
        <taxon>Apiosporaceae</taxon>
        <taxon>Apiospora</taxon>
    </lineage>
</organism>
<feature type="transmembrane region" description="Helical" evidence="1">
    <location>
        <begin position="59"/>
        <end position="77"/>
    </location>
</feature>
<evidence type="ECO:0000256" key="1">
    <source>
        <dbReference type="SAM" id="Phobius"/>
    </source>
</evidence>
<accession>A0ABR1SZK7</accession>
<dbReference type="EMBL" id="JAQQWK010000006">
    <property type="protein sequence ID" value="KAK8039761.1"/>
    <property type="molecule type" value="Genomic_DNA"/>
</dbReference>
<proteinExistence type="predicted"/>
<keyword evidence="1" id="KW-0472">Membrane</keyword>
<comment type="caution">
    <text evidence="2">The sequence shown here is derived from an EMBL/GenBank/DDBJ whole genome shotgun (WGS) entry which is preliminary data.</text>
</comment>
<reference evidence="2 3" key="1">
    <citation type="submission" date="2023-01" db="EMBL/GenBank/DDBJ databases">
        <title>Analysis of 21 Apiospora genomes using comparative genomics revels a genus with tremendous synthesis potential of carbohydrate active enzymes and secondary metabolites.</title>
        <authorList>
            <person name="Sorensen T."/>
        </authorList>
    </citation>
    <scope>NUCLEOTIDE SEQUENCE [LARGE SCALE GENOMIC DNA]</scope>
    <source>
        <strain evidence="2 3">CBS 33761</strain>
    </source>
</reference>
<name>A0ABR1SZK7_9PEZI</name>